<accession>A0A317C994</accession>
<name>A0A317C994_9GAMM</name>
<dbReference type="OrthoDB" id="7843947at2"/>
<keyword evidence="1" id="KW-0732">Signal</keyword>
<dbReference type="EMBL" id="QGKM01000072">
    <property type="protein sequence ID" value="PWQ92940.1"/>
    <property type="molecule type" value="Genomic_DNA"/>
</dbReference>
<keyword evidence="4" id="KW-1185">Reference proteome</keyword>
<dbReference type="Proteomes" id="UP000245539">
    <property type="component" value="Unassembled WGS sequence"/>
</dbReference>
<sequence>MTKSIHTSLITLGLVTATATMPVMAATAQEAEPVAEQKLVEVRLVDTIDEDRGYCLDIAGGKGANAPLDKGMQAHTCYDYTGGLLEDQSFDEALLKAGQFKIVYFDICMTASAVETDASIELASCDNSLDTQQFSLEENGNLVMKSKPELCVTVNATEKREGRGAKPVHVMRPLSLQACSEDNAKYQTWSLFSF</sequence>
<dbReference type="InterPro" id="IPR035992">
    <property type="entry name" value="Ricin_B-like_lectins"/>
</dbReference>
<feature type="chain" id="PRO_5016343903" description="Ricin B lectin domain-containing protein" evidence="1">
    <location>
        <begin position="26"/>
        <end position="194"/>
    </location>
</feature>
<dbReference type="PROSITE" id="PS50231">
    <property type="entry name" value="RICIN_B_LECTIN"/>
    <property type="match status" value="1"/>
</dbReference>
<dbReference type="Pfam" id="PF00652">
    <property type="entry name" value="Ricin_B_lectin"/>
    <property type="match status" value="1"/>
</dbReference>
<organism evidence="3 4">
    <name type="scientific">Leucothrix pacifica</name>
    <dbReference type="NCBI Taxonomy" id="1247513"/>
    <lineage>
        <taxon>Bacteria</taxon>
        <taxon>Pseudomonadati</taxon>
        <taxon>Pseudomonadota</taxon>
        <taxon>Gammaproteobacteria</taxon>
        <taxon>Thiotrichales</taxon>
        <taxon>Thiotrichaceae</taxon>
        <taxon>Leucothrix</taxon>
    </lineage>
</organism>
<feature type="signal peptide" evidence="1">
    <location>
        <begin position="1"/>
        <end position="25"/>
    </location>
</feature>
<dbReference type="AlphaFoldDB" id="A0A317C994"/>
<evidence type="ECO:0000256" key="1">
    <source>
        <dbReference type="SAM" id="SignalP"/>
    </source>
</evidence>
<reference evidence="3 4" key="1">
    <citation type="submission" date="2018-05" db="EMBL/GenBank/DDBJ databases">
        <title>Leucothrix arctica sp. nov., isolated from Arctic seawater.</title>
        <authorList>
            <person name="Choi A."/>
            <person name="Baek K."/>
        </authorList>
    </citation>
    <scope>NUCLEOTIDE SEQUENCE [LARGE SCALE GENOMIC DNA]</scope>
    <source>
        <strain evidence="3 4">JCM 18388</strain>
    </source>
</reference>
<protein>
    <recommendedName>
        <fullName evidence="2">Ricin B lectin domain-containing protein</fullName>
    </recommendedName>
</protein>
<proteinExistence type="predicted"/>
<dbReference type="Gene3D" id="2.80.10.50">
    <property type="match status" value="1"/>
</dbReference>
<gene>
    <name evidence="3" type="ORF">DKW60_18700</name>
</gene>
<dbReference type="InterPro" id="IPR000772">
    <property type="entry name" value="Ricin_B_lectin"/>
</dbReference>
<evidence type="ECO:0000259" key="2">
    <source>
        <dbReference type="Pfam" id="PF00652"/>
    </source>
</evidence>
<evidence type="ECO:0000313" key="4">
    <source>
        <dbReference type="Proteomes" id="UP000245539"/>
    </source>
</evidence>
<dbReference type="RefSeq" id="WP_109839188.1">
    <property type="nucleotide sequence ID" value="NZ_QGKM01000072.1"/>
</dbReference>
<dbReference type="SUPFAM" id="SSF50370">
    <property type="entry name" value="Ricin B-like lectins"/>
    <property type="match status" value="1"/>
</dbReference>
<comment type="caution">
    <text evidence="3">The sequence shown here is derived from an EMBL/GenBank/DDBJ whole genome shotgun (WGS) entry which is preliminary data.</text>
</comment>
<evidence type="ECO:0000313" key="3">
    <source>
        <dbReference type="EMBL" id="PWQ92940.1"/>
    </source>
</evidence>
<feature type="domain" description="Ricin B lectin" evidence="2">
    <location>
        <begin position="51"/>
        <end position="162"/>
    </location>
</feature>